<dbReference type="Proteomes" id="UP001267426">
    <property type="component" value="Unassembled WGS sequence"/>
</dbReference>
<comment type="similarity">
    <text evidence="7">Belongs to the PAL/histidase family.</text>
</comment>
<sequence length="529" mass="54399">MPALRLDTLDADLAASLAALADDLARPDGRVAQSRALVEAALADGRAHYGLNTGFGALKSERIGPDDVAQLQVNLLRSHACGVGDPTPPALTRRMLALKAHALGRGFSGVSPAVVTGLLALLDADLVPVVPQQGSLGASGDLAPLAHLTLPLIGEGSVWDDGRPAPAADALRQAGLEPVALGAKDGLALINGTQFMLAYAVEVAQRARRLATTADVVAAMTLEARLGSARPFDARVAALRPHPGHAQSAEAVRRLLDGSEIGPSHAACGRVQDPYSVRCVPQVHGASRDALAFAAGVVERELNSVTDNPLVFAAQSPAEVASQSPSEVAAPPPAEGGAGGAADVVSAGNFHGQPLAIALDTAAIAVAEWASISERRTYLLVDGGDGLPPFLVERSGLQSGFMIPQYAAAALVSENKTLCHPASVDSIPSSRGQEDHVSMGAWGARKALRVVENAERVLAVEALCAAQALAFRRPLRAGRGVEAAHAVLRERVAQRTDDVAFEADFEAATDLVRSGALVAAAETQTGPLP</sequence>
<dbReference type="SUPFAM" id="SSF48557">
    <property type="entry name" value="L-aspartase-like"/>
    <property type="match status" value="1"/>
</dbReference>
<protein>
    <recommendedName>
        <fullName evidence="2 6">Histidine ammonia-lyase</fullName>
        <ecNumber evidence="2 6">4.3.1.3</ecNumber>
    </recommendedName>
</protein>
<proteinExistence type="inferred from homology"/>
<evidence type="ECO:0000313" key="10">
    <source>
        <dbReference type="EMBL" id="MDT0630704.1"/>
    </source>
</evidence>
<dbReference type="Gene3D" id="1.10.275.10">
    <property type="entry name" value="Fumarase/aspartase (N-terminal domain)"/>
    <property type="match status" value="1"/>
</dbReference>
<accession>A0ABU3BN23</accession>
<dbReference type="CDD" id="cd00332">
    <property type="entry name" value="PAL-HAL"/>
    <property type="match status" value="1"/>
</dbReference>
<evidence type="ECO:0000256" key="3">
    <source>
        <dbReference type="ARBA" id="ARBA00022808"/>
    </source>
</evidence>
<dbReference type="PROSITE" id="PS00488">
    <property type="entry name" value="PAL_HISTIDASE"/>
    <property type="match status" value="1"/>
</dbReference>
<comment type="pathway">
    <text evidence="1 8">Amino-acid degradation; L-histidine degradation into L-glutamate; N-formimidoyl-L-glutamate from L-histidine: step 1/3.</text>
</comment>
<dbReference type="RefSeq" id="WP_311661994.1">
    <property type="nucleotide sequence ID" value="NZ_JAVRHT010000004.1"/>
</dbReference>
<dbReference type="EMBL" id="JAVRHT010000004">
    <property type="protein sequence ID" value="MDT0630704.1"/>
    <property type="molecule type" value="Genomic_DNA"/>
</dbReference>
<evidence type="ECO:0000256" key="9">
    <source>
        <dbReference type="RuleBase" id="RU004480"/>
    </source>
</evidence>
<reference evidence="10 11" key="1">
    <citation type="submission" date="2023-09" db="EMBL/GenBank/DDBJ databases">
        <authorList>
            <person name="Rey-Velasco X."/>
        </authorList>
    </citation>
    <scope>NUCLEOTIDE SEQUENCE [LARGE SCALE GENOMIC DNA]</scope>
    <source>
        <strain evidence="10 11">F394</strain>
    </source>
</reference>
<dbReference type="Gene3D" id="1.20.200.10">
    <property type="entry name" value="Fumarase/aspartase (Central domain)"/>
    <property type="match status" value="1"/>
</dbReference>
<dbReference type="InterPro" id="IPR008948">
    <property type="entry name" value="L-Aspartase-like"/>
</dbReference>
<keyword evidence="11" id="KW-1185">Reference proteome</keyword>
<dbReference type="Pfam" id="PF00221">
    <property type="entry name" value="Lyase_aromatic"/>
    <property type="match status" value="1"/>
</dbReference>
<keyword evidence="3 8" id="KW-0369">Histidine metabolism</keyword>
<dbReference type="InterPro" id="IPR022313">
    <property type="entry name" value="Phe/His_NH3-lyase_AS"/>
</dbReference>
<dbReference type="InterPro" id="IPR001106">
    <property type="entry name" value="Aromatic_Lyase"/>
</dbReference>
<dbReference type="NCBIfam" id="TIGR01225">
    <property type="entry name" value="hutH"/>
    <property type="match status" value="1"/>
</dbReference>
<dbReference type="InterPro" id="IPR024083">
    <property type="entry name" value="Fumarase/histidase_N"/>
</dbReference>
<comment type="caution">
    <text evidence="10">The sequence shown here is derived from an EMBL/GenBank/DDBJ whole genome shotgun (WGS) entry which is preliminary data.</text>
</comment>
<dbReference type="PANTHER" id="PTHR10362">
    <property type="entry name" value="HISTIDINE AMMONIA-LYASE"/>
    <property type="match status" value="1"/>
</dbReference>
<dbReference type="NCBIfam" id="NF006871">
    <property type="entry name" value="PRK09367.1"/>
    <property type="match status" value="1"/>
</dbReference>
<keyword evidence="4 7" id="KW-0456">Lyase</keyword>
<gene>
    <name evidence="10" type="primary">hutH</name>
    <name evidence="10" type="ORF">RM540_03000</name>
</gene>
<evidence type="ECO:0000313" key="11">
    <source>
        <dbReference type="Proteomes" id="UP001267426"/>
    </source>
</evidence>
<evidence type="ECO:0000256" key="5">
    <source>
        <dbReference type="ARBA" id="ARBA00049269"/>
    </source>
</evidence>
<evidence type="ECO:0000256" key="4">
    <source>
        <dbReference type="ARBA" id="ARBA00023239"/>
    </source>
</evidence>
<dbReference type="GO" id="GO:0004397">
    <property type="term" value="F:histidine ammonia-lyase activity"/>
    <property type="evidence" value="ECO:0007669"/>
    <property type="project" value="UniProtKB-EC"/>
</dbReference>
<evidence type="ECO:0000256" key="8">
    <source>
        <dbReference type="RuleBase" id="RU004479"/>
    </source>
</evidence>
<organism evidence="10 11">
    <name type="scientific">Rubrivirga litoralis</name>
    <dbReference type="NCBI Taxonomy" id="3075598"/>
    <lineage>
        <taxon>Bacteria</taxon>
        <taxon>Pseudomonadati</taxon>
        <taxon>Rhodothermota</taxon>
        <taxon>Rhodothermia</taxon>
        <taxon>Rhodothermales</taxon>
        <taxon>Rubricoccaceae</taxon>
        <taxon>Rubrivirga</taxon>
    </lineage>
</organism>
<comment type="subcellular location">
    <subcellularLocation>
        <location evidence="9">Cytoplasm</location>
    </subcellularLocation>
</comment>
<comment type="catalytic activity">
    <reaction evidence="5 8">
        <text>L-histidine = trans-urocanate + NH4(+)</text>
        <dbReference type="Rhea" id="RHEA:21232"/>
        <dbReference type="ChEBI" id="CHEBI:17771"/>
        <dbReference type="ChEBI" id="CHEBI:28938"/>
        <dbReference type="ChEBI" id="CHEBI:57595"/>
        <dbReference type="EC" id="4.3.1.3"/>
    </reaction>
</comment>
<evidence type="ECO:0000256" key="6">
    <source>
        <dbReference type="NCBIfam" id="TIGR01225"/>
    </source>
</evidence>
<dbReference type="EC" id="4.3.1.3" evidence="2 6"/>
<dbReference type="InterPro" id="IPR005921">
    <property type="entry name" value="HutH"/>
</dbReference>
<evidence type="ECO:0000256" key="1">
    <source>
        <dbReference type="ARBA" id="ARBA00005113"/>
    </source>
</evidence>
<evidence type="ECO:0000256" key="7">
    <source>
        <dbReference type="RuleBase" id="RU003954"/>
    </source>
</evidence>
<name>A0ABU3BN23_9BACT</name>
<evidence type="ECO:0000256" key="2">
    <source>
        <dbReference type="ARBA" id="ARBA00012994"/>
    </source>
</evidence>